<dbReference type="Proteomes" id="UP001044222">
    <property type="component" value="Chromosome 19"/>
</dbReference>
<proteinExistence type="predicted"/>
<evidence type="ECO:0000313" key="2">
    <source>
        <dbReference type="Proteomes" id="UP001044222"/>
    </source>
</evidence>
<comment type="caution">
    <text evidence="1">The sequence shown here is derived from an EMBL/GenBank/DDBJ whole genome shotgun (WGS) entry which is preliminary data.</text>
</comment>
<sequence length="58" mass="6602">MRIRSVLFLLNRDIAQGSSLPAVRQADTKFRASSTDFPEGDESLQPVLRFWCKRGPVH</sequence>
<name>A0A9D3RJQ5_ANGAN</name>
<organism evidence="1 2">
    <name type="scientific">Anguilla anguilla</name>
    <name type="common">European freshwater eel</name>
    <name type="synonym">Muraena anguilla</name>
    <dbReference type="NCBI Taxonomy" id="7936"/>
    <lineage>
        <taxon>Eukaryota</taxon>
        <taxon>Metazoa</taxon>
        <taxon>Chordata</taxon>
        <taxon>Craniata</taxon>
        <taxon>Vertebrata</taxon>
        <taxon>Euteleostomi</taxon>
        <taxon>Actinopterygii</taxon>
        <taxon>Neopterygii</taxon>
        <taxon>Teleostei</taxon>
        <taxon>Anguilliformes</taxon>
        <taxon>Anguillidae</taxon>
        <taxon>Anguilla</taxon>
    </lineage>
</organism>
<dbReference type="AlphaFoldDB" id="A0A9D3RJQ5"/>
<evidence type="ECO:0000313" key="1">
    <source>
        <dbReference type="EMBL" id="KAG5830397.1"/>
    </source>
</evidence>
<keyword evidence="2" id="KW-1185">Reference proteome</keyword>
<gene>
    <name evidence="1" type="ORF">ANANG_G00310190</name>
</gene>
<protein>
    <submittedName>
        <fullName evidence="1">Uncharacterized protein</fullName>
    </submittedName>
</protein>
<accession>A0A9D3RJQ5</accession>
<reference evidence="1" key="1">
    <citation type="submission" date="2021-01" db="EMBL/GenBank/DDBJ databases">
        <title>A chromosome-scale assembly of European eel, Anguilla anguilla.</title>
        <authorList>
            <person name="Henkel C."/>
            <person name="Jong-Raadsen S.A."/>
            <person name="Dufour S."/>
            <person name="Weltzien F.-A."/>
            <person name="Palstra A.P."/>
            <person name="Pelster B."/>
            <person name="Spaink H.P."/>
            <person name="Van Den Thillart G.E."/>
            <person name="Jansen H."/>
            <person name="Zahm M."/>
            <person name="Klopp C."/>
            <person name="Cedric C."/>
            <person name="Louis A."/>
            <person name="Berthelot C."/>
            <person name="Parey E."/>
            <person name="Roest Crollius H."/>
            <person name="Montfort J."/>
            <person name="Robinson-Rechavi M."/>
            <person name="Bucao C."/>
            <person name="Bouchez O."/>
            <person name="Gislard M."/>
            <person name="Lluch J."/>
            <person name="Milhes M."/>
            <person name="Lampietro C."/>
            <person name="Lopez Roques C."/>
            <person name="Donnadieu C."/>
            <person name="Braasch I."/>
            <person name="Desvignes T."/>
            <person name="Postlethwait J."/>
            <person name="Bobe J."/>
            <person name="Guiguen Y."/>
            <person name="Dirks R."/>
        </authorList>
    </citation>
    <scope>NUCLEOTIDE SEQUENCE</scope>
    <source>
        <strain evidence="1">Tag_6206</strain>
        <tissue evidence="1">Liver</tissue>
    </source>
</reference>
<dbReference type="EMBL" id="JAFIRN010000019">
    <property type="protein sequence ID" value="KAG5830397.1"/>
    <property type="molecule type" value="Genomic_DNA"/>
</dbReference>